<evidence type="ECO:0000259" key="10">
    <source>
        <dbReference type="SMART" id="SM00662"/>
    </source>
</evidence>
<geneLocation type="chloroplast" evidence="11"/>
<dbReference type="GO" id="GO:0006351">
    <property type="term" value="P:DNA-templated transcription"/>
    <property type="evidence" value="ECO:0007669"/>
    <property type="project" value="InterPro"/>
</dbReference>
<feature type="domain" description="DNA-directed RNA polymerase RpoA/D/Rpb3-type" evidence="10">
    <location>
        <begin position="29"/>
        <end position="237"/>
    </location>
</feature>
<dbReference type="SUPFAM" id="SSF56553">
    <property type="entry name" value="Insert subdomain of RNA polymerase alpha subunit"/>
    <property type="match status" value="1"/>
</dbReference>
<dbReference type="Pfam" id="PF03118">
    <property type="entry name" value="RNA_pol_A_CTD"/>
    <property type="match status" value="1"/>
</dbReference>
<organism evidence="11">
    <name type="scientific">Amphilophium dusenianum</name>
    <dbReference type="NCBI Taxonomy" id="2358313"/>
    <lineage>
        <taxon>Eukaryota</taxon>
        <taxon>Viridiplantae</taxon>
        <taxon>Streptophyta</taxon>
        <taxon>Embryophyta</taxon>
        <taxon>Tracheophyta</taxon>
        <taxon>Spermatophyta</taxon>
        <taxon>Magnoliopsida</taxon>
        <taxon>eudicotyledons</taxon>
        <taxon>Gunneridae</taxon>
        <taxon>Pentapetalae</taxon>
        <taxon>asterids</taxon>
        <taxon>lamiids</taxon>
        <taxon>Lamiales</taxon>
        <taxon>Bignoniaceae</taxon>
        <taxon>Bignonieae</taxon>
        <taxon>Amphilophium</taxon>
    </lineage>
</organism>
<evidence type="ECO:0000256" key="7">
    <source>
        <dbReference type="ARBA" id="ARBA00023163"/>
    </source>
</evidence>
<reference evidence="11" key="1">
    <citation type="journal article" date="2019" name="Front. Plant Sci.">
        <title>Comparative chloroplast genomics at low taxonomic levels: A case study using Amphilophium (Bignonieae, Bignoniaceae).</title>
        <authorList>
            <person name="Thode V.A."/>
            <person name="Lohmann L.G."/>
        </authorList>
    </citation>
    <scope>NUCLEOTIDE SEQUENCE</scope>
</reference>
<sequence>MIHEILRVSTRETQWKCAELREDNARLHYGRFFLAPLLVGQAELIGTVMRKALLAELEGTCITYVKLLDVPHEYSSIWGVEEPVYDIVMNLKKIVLRSNQLIDNPPNIFKGRVRVKGSTIVTAKDIIFNHAGIEVVDNTQHVATLTKPISLFIDLIVEKKRAFGKKIPYTFHEGSYPIGDTFSPILNVNYSVHSYRRIRENEKKELLFLEIWTNGSLTPVEALGITLQKLAKLLTAPLRVNEEEDNKSTNEYHLLPLYSFTFQHRWERIRQKKTKLAMKSIFVEQFEFTPKVYNGLKKANIDKLFDLLNMSYEDLIKIEYFGLDDVKNIIVTIENYFETNFDSLEDL</sequence>
<dbReference type="SUPFAM" id="SSF55257">
    <property type="entry name" value="RBP11-like subunits of RNA polymerase"/>
    <property type="match status" value="1"/>
</dbReference>
<evidence type="ECO:0000256" key="6">
    <source>
        <dbReference type="ARBA" id="ARBA00022695"/>
    </source>
</evidence>
<evidence type="ECO:0000256" key="2">
    <source>
        <dbReference type="ARBA" id="ARBA00007123"/>
    </source>
</evidence>
<dbReference type="Pfam" id="PF01193">
    <property type="entry name" value="RNA_pol_L"/>
    <property type="match status" value="1"/>
</dbReference>
<keyword evidence="11" id="KW-0934">Plastid</keyword>
<name>A0A4P9CZ97_9LAMI</name>
<protein>
    <recommendedName>
        <fullName evidence="3">DNA-directed RNA polymerase</fullName>
        <ecNumber evidence="3">2.7.7.6</ecNumber>
    </recommendedName>
    <alternativeName>
        <fullName evidence="8">Plastid-encoded RNA polymerase subunit alpha</fullName>
    </alternativeName>
</protein>
<dbReference type="InterPro" id="IPR011260">
    <property type="entry name" value="RNAP_asu_C"/>
</dbReference>
<dbReference type="RefSeq" id="YP_009661386.1">
    <property type="nucleotide sequence ID" value="NC_042916.1"/>
</dbReference>
<dbReference type="RefSeq" id="YP_009661429.1">
    <property type="nucleotide sequence ID" value="NC_042916.1"/>
</dbReference>
<dbReference type="Gene3D" id="1.10.150.20">
    <property type="entry name" value="5' to 3' exonuclease, C-terminal subdomain"/>
    <property type="match status" value="1"/>
</dbReference>
<dbReference type="GO" id="GO:0003899">
    <property type="term" value="F:DNA-directed RNA polymerase activity"/>
    <property type="evidence" value="ECO:0007669"/>
    <property type="project" value="UniProtKB-EC"/>
</dbReference>
<keyword evidence="4" id="KW-0240">DNA-directed RNA polymerase</keyword>
<evidence type="ECO:0000256" key="9">
    <source>
        <dbReference type="ARBA" id="ARBA00048552"/>
    </source>
</evidence>
<dbReference type="InterPro" id="IPR011262">
    <property type="entry name" value="DNA-dir_RNA_pol_insert"/>
</dbReference>
<comment type="function">
    <text evidence="1">DNA-dependent RNA polymerase catalyzes the transcription of DNA into RNA using the four ribonucleoside triphosphates as substrates.</text>
</comment>
<dbReference type="AlphaFoldDB" id="A0A4P9CZ97"/>
<dbReference type="CDD" id="cd06928">
    <property type="entry name" value="RNAP_alpha_NTD"/>
    <property type="match status" value="1"/>
</dbReference>
<dbReference type="GO" id="GO:0000428">
    <property type="term" value="C:DNA-directed RNA polymerase complex"/>
    <property type="evidence" value="ECO:0007669"/>
    <property type="project" value="UniProtKB-KW"/>
</dbReference>
<dbReference type="Gene3D" id="3.30.1360.10">
    <property type="entry name" value="RNA polymerase, RBP11-like subunit"/>
    <property type="match status" value="1"/>
</dbReference>
<accession>A0A4P9CZ97</accession>
<evidence type="ECO:0000313" key="11">
    <source>
        <dbReference type="EMBL" id="QCT82627.1"/>
    </source>
</evidence>
<dbReference type="GO" id="GO:0005737">
    <property type="term" value="C:cytoplasm"/>
    <property type="evidence" value="ECO:0007669"/>
    <property type="project" value="UniProtKB-ARBA"/>
</dbReference>
<evidence type="ECO:0000256" key="5">
    <source>
        <dbReference type="ARBA" id="ARBA00022679"/>
    </source>
</evidence>
<dbReference type="EMBL" id="MK415795">
    <property type="protein sequence ID" value="QCT82627.1"/>
    <property type="molecule type" value="Genomic_DNA"/>
</dbReference>
<dbReference type="Pfam" id="PF01000">
    <property type="entry name" value="RNA_pol_A_bac"/>
    <property type="match status" value="1"/>
</dbReference>
<dbReference type="GeneID" id="40509901"/>
<evidence type="ECO:0000256" key="1">
    <source>
        <dbReference type="ARBA" id="ARBA00004026"/>
    </source>
</evidence>
<dbReference type="EC" id="2.7.7.6" evidence="3"/>
<dbReference type="Gene3D" id="2.170.120.12">
    <property type="entry name" value="DNA-directed RNA polymerase, insert domain"/>
    <property type="match status" value="1"/>
</dbReference>
<comment type="catalytic activity">
    <reaction evidence="9">
        <text>RNA(n) + a ribonucleoside 5'-triphosphate = RNA(n+1) + diphosphate</text>
        <dbReference type="Rhea" id="RHEA:21248"/>
        <dbReference type="Rhea" id="RHEA-COMP:14527"/>
        <dbReference type="Rhea" id="RHEA-COMP:17342"/>
        <dbReference type="ChEBI" id="CHEBI:33019"/>
        <dbReference type="ChEBI" id="CHEBI:61557"/>
        <dbReference type="ChEBI" id="CHEBI:140395"/>
        <dbReference type="EC" id="2.7.7.6"/>
    </reaction>
</comment>
<evidence type="ECO:0000256" key="8">
    <source>
        <dbReference type="ARBA" id="ARBA00031776"/>
    </source>
</evidence>
<dbReference type="InterPro" id="IPR036603">
    <property type="entry name" value="RBP11-like"/>
</dbReference>
<keyword evidence="11" id="KW-0150">Chloroplast</keyword>
<dbReference type="GO" id="GO:0003677">
    <property type="term" value="F:DNA binding"/>
    <property type="evidence" value="ECO:0007669"/>
    <property type="project" value="InterPro"/>
</dbReference>
<keyword evidence="5" id="KW-0808">Transferase</keyword>
<dbReference type="GeneID" id="40509932"/>
<evidence type="ECO:0000256" key="3">
    <source>
        <dbReference type="ARBA" id="ARBA00012418"/>
    </source>
</evidence>
<gene>
    <name evidence="11" type="primary">rpoA</name>
</gene>
<dbReference type="GO" id="GO:0046983">
    <property type="term" value="F:protein dimerization activity"/>
    <property type="evidence" value="ECO:0007669"/>
    <property type="project" value="InterPro"/>
</dbReference>
<keyword evidence="6" id="KW-0548">Nucleotidyltransferase</keyword>
<dbReference type="InterPro" id="IPR036643">
    <property type="entry name" value="RNApol_insert_sf"/>
</dbReference>
<comment type="similarity">
    <text evidence="2">Belongs to the RNA polymerase alpha chain family.</text>
</comment>
<proteinExistence type="inferred from homology"/>
<evidence type="ECO:0000256" key="4">
    <source>
        <dbReference type="ARBA" id="ARBA00022478"/>
    </source>
</evidence>
<dbReference type="EMBL" id="MK415795">
    <property type="protein sequence ID" value="QCT82626.1"/>
    <property type="molecule type" value="Genomic_DNA"/>
</dbReference>
<dbReference type="InterPro" id="IPR011263">
    <property type="entry name" value="DNA-dir_RNA_pol_RpoA/D/Rpb3"/>
</dbReference>
<dbReference type="SMART" id="SM00662">
    <property type="entry name" value="RPOLD"/>
    <property type="match status" value="1"/>
</dbReference>
<keyword evidence="7" id="KW-0804">Transcription</keyword>
<dbReference type="SUPFAM" id="SSF47789">
    <property type="entry name" value="C-terminal domain of RNA polymerase alpha subunit"/>
    <property type="match status" value="1"/>
</dbReference>